<dbReference type="RefSeq" id="WP_284101478.1">
    <property type="nucleotide sequence ID" value="NZ_JARRAF010000016.1"/>
</dbReference>
<evidence type="ECO:0008006" key="3">
    <source>
        <dbReference type="Google" id="ProtNLM"/>
    </source>
</evidence>
<keyword evidence="2" id="KW-1185">Reference proteome</keyword>
<dbReference type="PANTHER" id="PTHR43845">
    <property type="entry name" value="BLR5969 PROTEIN"/>
    <property type="match status" value="1"/>
</dbReference>
<dbReference type="PANTHER" id="PTHR43845:SF1">
    <property type="entry name" value="BLR5969 PROTEIN"/>
    <property type="match status" value="1"/>
</dbReference>
<evidence type="ECO:0000313" key="1">
    <source>
        <dbReference type="EMBL" id="MDK2125165.1"/>
    </source>
</evidence>
<protein>
    <recommendedName>
        <fullName evidence="3">Phenylacetate-CoA ligase</fullName>
    </recommendedName>
</protein>
<sequence length="422" mass="46250">MLKLEHLVAFARHHSPYYAQLYRDVPTTGWQINDLPLVDPVQYWANNGGLHDWPALTGPIADAHVFKTGGTTGSGKMSVYTREEWRTFVRTFGRGMSRQLNTGDRIANLFFAGDLYASFLFIHGSLAHMDTPVCEYPFTGAADPKTLTEQILSHHINVLVGVPAQLLRYAADLASQDIQLPCVTALLYGGESLFAEQLDLLHRVLPNARIASIGCASVDAGLIGAATPDCQLGEHRCFEPETIVEIIDEASGEVIRETGRSGMLVITNLTRALMPLIRYPVGDLAAWVEPEGSSERKFVLLGRSSLGHRLRVGAASLFPDELSELIQQLVGKCHWQLVIDHRDGKDQVCLRIAHEGTAAQAQQLIDTLEAKDPGLAQQMADGQTVLAVEWCSQAALVLQARTGKLQRVIDRRDYRAQPGGAA</sequence>
<comment type="caution">
    <text evidence="1">The sequence shown here is derived from an EMBL/GenBank/DDBJ whole genome shotgun (WGS) entry which is preliminary data.</text>
</comment>
<accession>A0ABT7DYM8</accession>
<dbReference type="EMBL" id="JARRAF010000016">
    <property type="protein sequence ID" value="MDK2125165.1"/>
    <property type="molecule type" value="Genomic_DNA"/>
</dbReference>
<dbReference type="SUPFAM" id="SSF56801">
    <property type="entry name" value="Acetyl-CoA synthetase-like"/>
    <property type="match status" value="1"/>
</dbReference>
<reference evidence="1" key="1">
    <citation type="submission" date="2023-03" db="EMBL/GenBank/DDBJ databases">
        <title>Chitinimonas shenzhenensis gen. nov., sp. nov., a novel member of family Burkholderiaceae isolated from activated sludge collected in Shen Zhen, China.</title>
        <authorList>
            <person name="Wang X."/>
        </authorList>
    </citation>
    <scope>NUCLEOTIDE SEQUENCE</scope>
    <source>
        <strain evidence="1">DQS-5</strain>
    </source>
</reference>
<dbReference type="Proteomes" id="UP001172778">
    <property type="component" value="Unassembled WGS sequence"/>
</dbReference>
<evidence type="ECO:0000313" key="2">
    <source>
        <dbReference type="Proteomes" id="UP001172778"/>
    </source>
</evidence>
<dbReference type="Gene3D" id="3.30.300.30">
    <property type="match status" value="1"/>
</dbReference>
<organism evidence="1 2">
    <name type="scientific">Parachitinimonas caeni</name>
    <dbReference type="NCBI Taxonomy" id="3031301"/>
    <lineage>
        <taxon>Bacteria</taxon>
        <taxon>Pseudomonadati</taxon>
        <taxon>Pseudomonadota</taxon>
        <taxon>Betaproteobacteria</taxon>
        <taxon>Neisseriales</taxon>
        <taxon>Chitinibacteraceae</taxon>
        <taxon>Parachitinimonas</taxon>
    </lineage>
</organism>
<dbReference type="Gene3D" id="3.40.50.12780">
    <property type="entry name" value="N-terminal domain of ligase-like"/>
    <property type="match status" value="1"/>
</dbReference>
<dbReference type="InterPro" id="IPR042099">
    <property type="entry name" value="ANL_N_sf"/>
</dbReference>
<name>A0ABT7DYM8_9NEIS</name>
<gene>
    <name evidence="1" type="ORF">PZA18_14005</name>
</gene>
<proteinExistence type="predicted"/>
<dbReference type="InterPro" id="IPR045851">
    <property type="entry name" value="AMP-bd_C_sf"/>
</dbReference>